<dbReference type="Proteomes" id="UP000285146">
    <property type="component" value="Unassembled WGS sequence"/>
</dbReference>
<feature type="domain" description="FAD dependent oxidoreductase" evidence="4">
    <location>
        <begin position="115"/>
        <end position="206"/>
    </location>
</feature>
<dbReference type="STRING" id="1230097.A0A423VD96"/>
<accession>A0A423VD96</accession>
<reference evidence="5 6" key="1">
    <citation type="submission" date="2015-09" db="EMBL/GenBank/DDBJ databases">
        <title>Host preference determinants of Valsa canker pathogens revealed by comparative genomics.</title>
        <authorList>
            <person name="Yin Z."/>
            <person name="Huang L."/>
        </authorList>
    </citation>
    <scope>NUCLEOTIDE SEQUENCE [LARGE SCALE GENOMIC DNA]</scope>
    <source>
        <strain evidence="5 6">SXYLt</strain>
    </source>
</reference>
<dbReference type="OrthoDB" id="498204at2759"/>
<dbReference type="InterPro" id="IPR006076">
    <property type="entry name" value="FAD-dep_OxRdtase"/>
</dbReference>
<evidence type="ECO:0000256" key="1">
    <source>
        <dbReference type="ARBA" id="ARBA00023002"/>
    </source>
</evidence>
<keyword evidence="6" id="KW-1185">Reference proteome</keyword>
<dbReference type="InParanoid" id="A0A423VD96"/>
<feature type="domain" description="FAD dependent oxidoreductase" evidence="4">
    <location>
        <begin position="25"/>
        <end position="105"/>
    </location>
</feature>
<evidence type="ECO:0000313" key="5">
    <source>
        <dbReference type="EMBL" id="ROV88946.1"/>
    </source>
</evidence>
<dbReference type="SUPFAM" id="SSF51905">
    <property type="entry name" value="FAD/NAD(P)-binding domain"/>
    <property type="match status" value="1"/>
</dbReference>
<keyword evidence="1" id="KW-0560">Oxidoreductase</keyword>
<protein>
    <recommendedName>
        <fullName evidence="2">FAD-dependent oxidoreductase domain-containing protein 1</fullName>
    </recommendedName>
</protein>
<proteinExistence type="predicted"/>
<name>A0A423VD96_9PEZI</name>
<organism evidence="5 6">
    <name type="scientific">Cytospora leucostoma</name>
    <dbReference type="NCBI Taxonomy" id="1230097"/>
    <lineage>
        <taxon>Eukaryota</taxon>
        <taxon>Fungi</taxon>
        <taxon>Dikarya</taxon>
        <taxon>Ascomycota</taxon>
        <taxon>Pezizomycotina</taxon>
        <taxon>Sordariomycetes</taxon>
        <taxon>Sordariomycetidae</taxon>
        <taxon>Diaporthales</taxon>
        <taxon>Cytosporaceae</taxon>
        <taxon>Cytospora</taxon>
    </lineage>
</organism>
<evidence type="ECO:0000259" key="4">
    <source>
        <dbReference type="Pfam" id="PF01266"/>
    </source>
</evidence>
<dbReference type="Gene3D" id="3.30.9.10">
    <property type="entry name" value="D-Amino Acid Oxidase, subunit A, domain 2"/>
    <property type="match status" value="1"/>
</dbReference>
<dbReference type="PANTHER" id="PTHR13847:SF287">
    <property type="entry name" value="FAD-DEPENDENT OXIDOREDUCTASE DOMAIN-CONTAINING PROTEIN 1"/>
    <property type="match status" value="1"/>
</dbReference>
<evidence type="ECO:0000256" key="3">
    <source>
        <dbReference type="ARBA" id="ARBA00046185"/>
    </source>
</evidence>
<gene>
    <name evidence="5" type="ORF">VPNG_10198</name>
</gene>
<sequence length="284" mass="30745">MDTTQSQQNPSPVPLGSGDNTKATIVIIGAGSIGLSTAYHLALHQASHNNDERIIVLDALPKPFGATSGPCTGCLHYEFREPEGGHLIELGRYSFELWRSLAADGEGFREAPNRLGGRMGRCFDAQAPLVNPKGVGTWLSSECLRLGVDIRLSATATAVELCQGNLIRAVVHEEGGAIPKRLDCQALVVAAGPWTPSVYQALFPSSAIKLRSDLHAGDWILLCNPLPVSQKSLAFIALDDIVGEKSEFTGRNDGTIWITGRKDHKSATLKCFHRWVNPQIQMRL</sequence>
<comment type="function">
    <text evidence="3">Required for the assembly of the mitochondrial membrane respiratory chain NADH dehydrogenase (Complex I). Involved in mid-late stages of complex I assembly.</text>
</comment>
<evidence type="ECO:0000313" key="6">
    <source>
        <dbReference type="Proteomes" id="UP000285146"/>
    </source>
</evidence>
<comment type="caution">
    <text evidence="5">The sequence shown here is derived from an EMBL/GenBank/DDBJ whole genome shotgun (WGS) entry which is preliminary data.</text>
</comment>
<evidence type="ECO:0000256" key="2">
    <source>
        <dbReference type="ARBA" id="ARBA00039785"/>
    </source>
</evidence>
<dbReference type="InterPro" id="IPR036188">
    <property type="entry name" value="FAD/NAD-bd_sf"/>
</dbReference>
<dbReference type="PANTHER" id="PTHR13847">
    <property type="entry name" value="SARCOSINE DEHYDROGENASE-RELATED"/>
    <property type="match status" value="1"/>
</dbReference>
<dbReference type="AlphaFoldDB" id="A0A423VD96"/>
<dbReference type="GO" id="GO:0016491">
    <property type="term" value="F:oxidoreductase activity"/>
    <property type="evidence" value="ECO:0007669"/>
    <property type="project" value="UniProtKB-KW"/>
</dbReference>
<dbReference type="Pfam" id="PF01266">
    <property type="entry name" value="DAO"/>
    <property type="match status" value="2"/>
</dbReference>
<dbReference type="GO" id="GO:0005737">
    <property type="term" value="C:cytoplasm"/>
    <property type="evidence" value="ECO:0007669"/>
    <property type="project" value="TreeGrafter"/>
</dbReference>
<dbReference type="Gene3D" id="3.50.50.60">
    <property type="entry name" value="FAD/NAD(P)-binding domain"/>
    <property type="match status" value="2"/>
</dbReference>
<dbReference type="EMBL" id="LKEB01000111">
    <property type="protein sequence ID" value="ROV88946.1"/>
    <property type="molecule type" value="Genomic_DNA"/>
</dbReference>